<dbReference type="RefSeq" id="WP_044479656.1">
    <property type="nucleotide sequence ID" value="NZ_BORR01000002.1"/>
</dbReference>
<protein>
    <submittedName>
        <fullName evidence="1">Uncharacterized protein</fullName>
    </submittedName>
</protein>
<evidence type="ECO:0000313" key="1">
    <source>
        <dbReference type="EMBL" id="GIO35639.1"/>
    </source>
</evidence>
<dbReference type="AlphaFoldDB" id="A0A919XPN8"/>
<organism evidence="1 2">
    <name type="scientific">Paenibacillus antibioticophila</name>
    <dbReference type="NCBI Taxonomy" id="1274374"/>
    <lineage>
        <taxon>Bacteria</taxon>
        <taxon>Bacillati</taxon>
        <taxon>Bacillota</taxon>
        <taxon>Bacilli</taxon>
        <taxon>Bacillales</taxon>
        <taxon>Paenibacillaceae</taxon>
        <taxon>Paenibacillus</taxon>
    </lineage>
</organism>
<dbReference type="Proteomes" id="UP000681162">
    <property type="component" value="Unassembled WGS sequence"/>
</dbReference>
<evidence type="ECO:0000313" key="2">
    <source>
        <dbReference type="Proteomes" id="UP000681162"/>
    </source>
</evidence>
<keyword evidence="2" id="KW-1185">Reference proteome</keyword>
<proteinExistence type="predicted"/>
<dbReference type="OrthoDB" id="2607182at2"/>
<gene>
    <name evidence="1" type="ORF">J41TS12_05000</name>
</gene>
<accession>A0A919XPN8</accession>
<sequence>MAKHIQAYFRSEDDAEGARTSLLTFETEQVEVGALDTSIGRNGNLLVPFMPINGGVSNGGGTAGVAGLPSTASAQGVIPVVSRQDSVNEEGTVRDELPDRREDGVIDPVLNVASYSDEDYSNLKYVLSLKAKDEDYEMIIHKLRGMGAFVERLD</sequence>
<dbReference type="EMBL" id="BORR01000002">
    <property type="protein sequence ID" value="GIO35639.1"/>
    <property type="molecule type" value="Genomic_DNA"/>
</dbReference>
<reference evidence="1 2" key="1">
    <citation type="submission" date="2021-03" db="EMBL/GenBank/DDBJ databases">
        <title>Antimicrobial resistance genes in bacteria isolated from Japanese honey, and their potential for conferring macrolide and lincosamide resistance in the American foulbrood pathogen Paenibacillus larvae.</title>
        <authorList>
            <person name="Okamoto M."/>
            <person name="Kumagai M."/>
            <person name="Kanamori H."/>
            <person name="Takamatsu D."/>
        </authorList>
    </citation>
    <scope>NUCLEOTIDE SEQUENCE [LARGE SCALE GENOMIC DNA]</scope>
    <source>
        <strain evidence="1 2">J41TS12</strain>
    </source>
</reference>
<name>A0A919XPN8_9BACL</name>
<comment type="caution">
    <text evidence="1">The sequence shown here is derived from an EMBL/GenBank/DDBJ whole genome shotgun (WGS) entry which is preliminary data.</text>
</comment>